<gene>
    <name evidence="1" type="ORF">S01H1_02704</name>
</gene>
<organism evidence="1">
    <name type="scientific">marine sediment metagenome</name>
    <dbReference type="NCBI Taxonomy" id="412755"/>
    <lineage>
        <taxon>unclassified sequences</taxon>
        <taxon>metagenomes</taxon>
        <taxon>ecological metagenomes</taxon>
    </lineage>
</organism>
<comment type="caution">
    <text evidence="1">The sequence shown here is derived from an EMBL/GenBank/DDBJ whole genome shotgun (WGS) entry which is preliminary data.</text>
</comment>
<sequence length="55" mass="6867">MPGYPMMELERREPIHLGEIQYWRVYWKYPDGRKMPFKTDTWDGIQPVEVKRVRR</sequence>
<accession>X0S5V5</accession>
<dbReference type="AlphaFoldDB" id="X0S5V5"/>
<protein>
    <submittedName>
        <fullName evidence="1">Uncharacterized protein</fullName>
    </submittedName>
</protein>
<dbReference type="EMBL" id="BARS01001348">
    <property type="protein sequence ID" value="GAF70591.1"/>
    <property type="molecule type" value="Genomic_DNA"/>
</dbReference>
<proteinExistence type="predicted"/>
<name>X0S5V5_9ZZZZ</name>
<evidence type="ECO:0000313" key="1">
    <source>
        <dbReference type="EMBL" id="GAF70591.1"/>
    </source>
</evidence>
<reference evidence="1" key="1">
    <citation type="journal article" date="2014" name="Front. Microbiol.">
        <title>High frequency of phylogenetically diverse reductive dehalogenase-homologous genes in deep subseafloor sedimentary metagenomes.</title>
        <authorList>
            <person name="Kawai M."/>
            <person name="Futagami T."/>
            <person name="Toyoda A."/>
            <person name="Takaki Y."/>
            <person name="Nishi S."/>
            <person name="Hori S."/>
            <person name="Arai W."/>
            <person name="Tsubouchi T."/>
            <person name="Morono Y."/>
            <person name="Uchiyama I."/>
            <person name="Ito T."/>
            <person name="Fujiyama A."/>
            <person name="Inagaki F."/>
            <person name="Takami H."/>
        </authorList>
    </citation>
    <scope>NUCLEOTIDE SEQUENCE</scope>
    <source>
        <strain evidence="1">Expedition CK06-06</strain>
    </source>
</reference>